<organism evidence="2 3">
    <name type="scientific">Vanilla planifolia</name>
    <name type="common">Vanilla</name>
    <dbReference type="NCBI Taxonomy" id="51239"/>
    <lineage>
        <taxon>Eukaryota</taxon>
        <taxon>Viridiplantae</taxon>
        <taxon>Streptophyta</taxon>
        <taxon>Embryophyta</taxon>
        <taxon>Tracheophyta</taxon>
        <taxon>Spermatophyta</taxon>
        <taxon>Magnoliopsida</taxon>
        <taxon>Liliopsida</taxon>
        <taxon>Asparagales</taxon>
        <taxon>Orchidaceae</taxon>
        <taxon>Vanilloideae</taxon>
        <taxon>Vanilleae</taxon>
        <taxon>Vanilla</taxon>
    </lineage>
</organism>
<feature type="region of interest" description="Disordered" evidence="1">
    <location>
        <begin position="1"/>
        <end position="22"/>
    </location>
</feature>
<dbReference type="OrthoDB" id="690733at2759"/>
<comment type="caution">
    <text evidence="2">The sequence shown here is derived from an EMBL/GenBank/DDBJ whole genome shotgun (WGS) entry which is preliminary data.</text>
</comment>
<dbReference type="AlphaFoldDB" id="A0A835Q0I0"/>
<proteinExistence type="predicted"/>
<name>A0A835Q0I0_VANPL</name>
<dbReference type="Proteomes" id="UP000636800">
    <property type="component" value="Chromosome 10"/>
</dbReference>
<protein>
    <submittedName>
        <fullName evidence="2">Uncharacterized protein</fullName>
    </submittedName>
</protein>
<evidence type="ECO:0000256" key="1">
    <source>
        <dbReference type="SAM" id="MobiDB-lite"/>
    </source>
</evidence>
<accession>A0A835Q0I0</accession>
<dbReference type="EMBL" id="JADCNL010000010">
    <property type="protein sequence ID" value="KAG0463324.1"/>
    <property type="molecule type" value="Genomic_DNA"/>
</dbReference>
<feature type="compositionally biased region" description="Basic residues" evidence="1">
    <location>
        <begin position="1"/>
        <end position="18"/>
    </location>
</feature>
<sequence>MKPKKQPRKPCNKMRRDKASRSPTCRLLEALLEDDWLLTRRRSPMWKNALRTGNKGP</sequence>
<evidence type="ECO:0000313" key="2">
    <source>
        <dbReference type="EMBL" id="KAG0463324.1"/>
    </source>
</evidence>
<keyword evidence="3" id="KW-1185">Reference proteome</keyword>
<evidence type="ECO:0000313" key="3">
    <source>
        <dbReference type="Proteomes" id="UP000636800"/>
    </source>
</evidence>
<reference evidence="2 3" key="1">
    <citation type="journal article" date="2020" name="Nat. Food">
        <title>A phased Vanilla planifolia genome enables genetic improvement of flavour and production.</title>
        <authorList>
            <person name="Hasing T."/>
            <person name="Tang H."/>
            <person name="Brym M."/>
            <person name="Khazi F."/>
            <person name="Huang T."/>
            <person name="Chambers A.H."/>
        </authorList>
    </citation>
    <scope>NUCLEOTIDE SEQUENCE [LARGE SCALE GENOMIC DNA]</scope>
    <source>
        <tissue evidence="2">Leaf</tissue>
    </source>
</reference>
<gene>
    <name evidence="2" type="ORF">HPP92_019393</name>
</gene>